<name>A0A8X6L155_TRICU</name>
<accession>A0A8X6L155</accession>
<comment type="caution">
    <text evidence="1">The sequence shown here is derived from an EMBL/GenBank/DDBJ whole genome shotgun (WGS) entry which is preliminary data.</text>
</comment>
<dbReference type="EMBL" id="BMAO01023610">
    <property type="protein sequence ID" value="GFQ89853.1"/>
    <property type="molecule type" value="Genomic_DNA"/>
</dbReference>
<gene>
    <name evidence="1" type="ORF">TNCT_371971</name>
</gene>
<reference evidence="1" key="1">
    <citation type="submission" date="2020-07" db="EMBL/GenBank/DDBJ databases">
        <title>Multicomponent nature underlies the extraordinary mechanical properties of spider dragline silk.</title>
        <authorList>
            <person name="Kono N."/>
            <person name="Nakamura H."/>
            <person name="Mori M."/>
            <person name="Yoshida Y."/>
            <person name="Ohtoshi R."/>
            <person name="Malay A.D."/>
            <person name="Moran D.A.P."/>
            <person name="Tomita M."/>
            <person name="Numata K."/>
            <person name="Arakawa K."/>
        </authorList>
    </citation>
    <scope>NUCLEOTIDE SEQUENCE</scope>
</reference>
<protein>
    <submittedName>
        <fullName evidence="1">Uncharacterized protein</fullName>
    </submittedName>
</protein>
<organism evidence="1 2">
    <name type="scientific">Trichonephila clavata</name>
    <name type="common">Joro spider</name>
    <name type="synonym">Nephila clavata</name>
    <dbReference type="NCBI Taxonomy" id="2740835"/>
    <lineage>
        <taxon>Eukaryota</taxon>
        <taxon>Metazoa</taxon>
        <taxon>Ecdysozoa</taxon>
        <taxon>Arthropoda</taxon>
        <taxon>Chelicerata</taxon>
        <taxon>Arachnida</taxon>
        <taxon>Araneae</taxon>
        <taxon>Araneomorphae</taxon>
        <taxon>Entelegynae</taxon>
        <taxon>Araneoidea</taxon>
        <taxon>Nephilidae</taxon>
        <taxon>Trichonephila</taxon>
    </lineage>
</organism>
<proteinExistence type="predicted"/>
<sequence>MIERGIGAVAEVCCNHFAFYQAVGRGITNSDGEVEVLNQLSSRKSNYPRAFILYDFPAKKGTTILQTTNNQRTFNSTKLPVKLEFKKRSASYLPNGL</sequence>
<evidence type="ECO:0000313" key="1">
    <source>
        <dbReference type="EMBL" id="GFQ89853.1"/>
    </source>
</evidence>
<evidence type="ECO:0000313" key="2">
    <source>
        <dbReference type="Proteomes" id="UP000887116"/>
    </source>
</evidence>
<dbReference type="Proteomes" id="UP000887116">
    <property type="component" value="Unassembled WGS sequence"/>
</dbReference>
<keyword evidence="2" id="KW-1185">Reference proteome</keyword>
<dbReference type="AlphaFoldDB" id="A0A8X6L155"/>